<dbReference type="SUPFAM" id="SSF53300">
    <property type="entry name" value="vWA-like"/>
    <property type="match status" value="1"/>
</dbReference>
<dbReference type="AlphaFoldDB" id="A0A2K9LJH7"/>
<dbReference type="Gene3D" id="3.40.50.410">
    <property type="entry name" value="von Willebrand factor, type A domain"/>
    <property type="match status" value="1"/>
</dbReference>
<organism evidence="2 3">
    <name type="scientific">Ketobacter alkanivorans</name>
    <dbReference type="NCBI Taxonomy" id="1917421"/>
    <lineage>
        <taxon>Bacteria</taxon>
        <taxon>Pseudomonadati</taxon>
        <taxon>Pseudomonadota</taxon>
        <taxon>Gammaproteobacteria</taxon>
        <taxon>Pseudomonadales</taxon>
        <taxon>Ketobacteraceae</taxon>
        <taxon>Ketobacter</taxon>
    </lineage>
</organism>
<feature type="region of interest" description="Disordered" evidence="1">
    <location>
        <begin position="29"/>
        <end position="53"/>
    </location>
</feature>
<gene>
    <name evidence="2" type="ORF">Kalk_08280</name>
</gene>
<feature type="compositionally biased region" description="Low complexity" evidence="1">
    <location>
        <begin position="43"/>
        <end position="53"/>
    </location>
</feature>
<dbReference type="InterPro" id="IPR036465">
    <property type="entry name" value="vWFA_dom_sf"/>
</dbReference>
<dbReference type="EMBL" id="CP022684">
    <property type="protein sequence ID" value="AUM12413.1"/>
    <property type="molecule type" value="Genomic_DNA"/>
</dbReference>
<evidence type="ECO:0008006" key="4">
    <source>
        <dbReference type="Google" id="ProtNLM"/>
    </source>
</evidence>
<evidence type="ECO:0000313" key="2">
    <source>
        <dbReference type="EMBL" id="AUM12413.1"/>
    </source>
</evidence>
<dbReference type="Proteomes" id="UP000235116">
    <property type="component" value="Chromosome"/>
</dbReference>
<proteinExistence type="predicted"/>
<reference evidence="3" key="1">
    <citation type="submission" date="2017-08" db="EMBL/GenBank/DDBJ databases">
        <title>Direct submision.</title>
        <authorList>
            <person name="Kim S.-J."/>
            <person name="Rhee S.-K."/>
        </authorList>
    </citation>
    <scope>NUCLEOTIDE SEQUENCE [LARGE SCALE GENOMIC DNA]</scope>
    <source>
        <strain evidence="3">GI5</strain>
    </source>
</reference>
<keyword evidence="3" id="KW-1185">Reference proteome</keyword>
<dbReference type="KEGG" id="kak:Kalk_08280"/>
<sequence>MRAYQKLLPSLLLPLIVLVGCGGGRSVDEGFDSESDTTGGGSTTTPTTPTTSGANGVSYLPLMVYETYQEYSGLSADGLFRSDFDDVYIKTYLINPINSANLQSIATAQTSDYKVTVDDIEISPSESFPILQKVIGVPAYLRTALVFDISGSMEDASVQQLVNEAKDYITLAQASADPVIASQQYTVWVFADEPEELTAGFTADIATLDAALDEVLTQYNSVAHGYGTSIHGAVVQSIGSLVNADYDFASDGDNDLLDIARKEGVLLGQLAIFSSGSETVLEFDVEALTKAIQSQAFVKYTGASTSSTEFLYKPVFYYVVGDTSIGETYRNLSNLAEQTINITLVGGEYNFANGLVQNQIAAIERRVDIDNQYIYRFAFIPRIGDHTTIFTSSSTQNSYSLTGQLDGDFLDPNRGTPGEELTNELIEIAGPNGEYIANATISFSEAQTFRPATRWVVGSYGPSDYTWSLTNGTGTTNADGSYTVTSVTGTAVLRLTNDTIGGYTTTLTINN</sequence>
<protein>
    <recommendedName>
        <fullName evidence="4">VWFA domain-containing protein</fullName>
    </recommendedName>
</protein>
<accession>A0A2K9LJH7</accession>
<dbReference type="RefSeq" id="WP_101893779.1">
    <property type="nucleotide sequence ID" value="NZ_CP022684.1"/>
</dbReference>
<dbReference type="PROSITE" id="PS51257">
    <property type="entry name" value="PROKAR_LIPOPROTEIN"/>
    <property type="match status" value="1"/>
</dbReference>
<name>A0A2K9LJH7_9GAMM</name>
<evidence type="ECO:0000256" key="1">
    <source>
        <dbReference type="SAM" id="MobiDB-lite"/>
    </source>
</evidence>
<evidence type="ECO:0000313" key="3">
    <source>
        <dbReference type="Proteomes" id="UP000235116"/>
    </source>
</evidence>
<dbReference type="OrthoDB" id="9825541at2"/>